<reference evidence="4" key="1">
    <citation type="submission" date="2017-09" db="EMBL/GenBank/DDBJ databases">
        <title>Depth-based differentiation of microbial function through sediment-hosted aquifers and enrichment of novel symbionts in the deep terrestrial subsurface.</title>
        <authorList>
            <person name="Probst A.J."/>
            <person name="Ladd B."/>
            <person name="Jarett J.K."/>
            <person name="Geller-Mcgrath D.E."/>
            <person name="Sieber C.M.K."/>
            <person name="Emerson J.B."/>
            <person name="Anantharaman K."/>
            <person name="Thomas B.C."/>
            <person name="Malmstrom R."/>
            <person name="Stieglmeier M."/>
            <person name="Klingl A."/>
            <person name="Woyke T."/>
            <person name="Ryan C.M."/>
            <person name="Banfield J.F."/>
        </authorList>
    </citation>
    <scope>NUCLEOTIDE SEQUENCE [LARGE SCALE GENOMIC DNA]</scope>
</reference>
<evidence type="ECO:0000256" key="1">
    <source>
        <dbReference type="SAM" id="Phobius"/>
    </source>
</evidence>
<dbReference type="InterPro" id="IPR015914">
    <property type="entry name" value="PAPs_N"/>
</dbReference>
<dbReference type="PROSITE" id="PS50853">
    <property type="entry name" value="FN3"/>
    <property type="match status" value="1"/>
</dbReference>
<gene>
    <name evidence="3" type="ORF">COT54_00035</name>
</gene>
<proteinExistence type="predicted"/>
<feature type="domain" description="Fibronectin type-III" evidence="2">
    <location>
        <begin position="40"/>
        <end position="143"/>
    </location>
</feature>
<evidence type="ECO:0000313" key="3">
    <source>
        <dbReference type="EMBL" id="PIS18298.1"/>
    </source>
</evidence>
<dbReference type="InterPro" id="IPR003961">
    <property type="entry name" value="FN3_dom"/>
</dbReference>
<dbReference type="GO" id="GO:0046872">
    <property type="term" value="F:metal ion binding"/>
    <property type="evidence" value="ECO:0007669"/>
    <property type="project" value="InterPro"/>
</dbReference>
<dbReference type="Pfam" id="PF16656">
    <property type="entry name" value="Pur_ac_phosph_N"/>
    <property type="match status" value="1"/>
</dbReference>
<dbReference type="CDD" id="cd00063">
    <property type="entry name" value="FN3"/>
    <property type="match status" value="1"/>
</dbReference>
<keyword evidence="1" id="KW-1133">Transmembrane helix</keyword>
<dbReference type="GO" id="GO:0003993">
    <property type="term" value="F:acid phosphatase activity"/>
    <property type="evidence" value="ECO:0007669"/>
    <property type="project" value="InterPro"/>
</dbReference>
<dbReference type="AlphaFoldDB" id="A0A2H0X2A2"/>
<dbReference type="InterPro" id="IPR008963">
    <property type="entry name" value="Purple_acid_Pase-like_N"/>
</dbReference>
<protein>
    <recommendedName>
        <fullName evidence="2">Fibronectin type-III domain-containing protein</fullName>
    </recommendedName>
</protein>
<dbReference type="Gene3D" id="2.60.40.380">
    <property type="entry name" value="Purple acid phosphatase-like, N-terminal"/>
    <property type="match status" value="1"/>
</dbReference>
<dbReference type="SMART" id="SM00060">
    <property type="entry name" value="FN3"/>
    <property type="match status" value="1"/>
</dbReference>
<comment type="caution">
    <text evidence="3">The sequence shown here is derived from an EMBL/GenBank/DDBJ whole genome shotgun (WGS) entry which is preliminary data.</text>
</comment>
<name>A0A2H0X2A2_9BACT</name>
<feature type="transmembrane region" description="Helical" evidence="1">
    <location>
        <begin position="12"/>
        <end position="30"/>
    </location>
</feature>
<keyword evidence="1" id="KW-0472">Membrane</keyword>
<dbReference type="Proteomes" id="UP000229574">
    <property type="component" value="Unassembled WGS sequence"/>
</dbReference>
<evidence type="ECO:0000313" key="4">
    <source>
        <dbReference type="Proteomes" id="UP000229574"/>
    </source>
</evidence>
<evidence type="ECO:0000259" key="2">
    <source>
        <dbReference type="PROSITE" id="PS50853"/>
    </source>
</evidence>
<sequence length="436" mass="45856">MNLLKTRFPTILGLFFFVVTVVGTIFFFQGKSVKTNPEIVPSKIRITNISDNKFSVSWITSVETGGSVEYGEVGEKLTNKASDERDSSGTGKYLTHHVTIEKLQPSTSYAFRILSGDNQTRFDNNGSPYAVSTGPVIGAIPPSKNFYGKVELPSKQAADGAIAYLTIPGGSTASTLVREGGNYAFTLSTLRTSDLASYVKFDPSATISNVTIESGQLQSVSSVTLANSAPVPTITLGQNTDFLSTAQTPSVAQVVEETPSVLIVEPLGSESDVNIVTTETVTILNPRVEGETLTTLRPEFRGTGPVGKMLSLALTGQKAISDTFAVASDGTWSWSPLIDLKVGVQKITISFATTSGTTQRVEREFVISTSAAALDPAFVSSPSASLNPVASSAPIVREAMPATDTAVPVTGVIENTLLTAGAGLVIMVIGATLLLL</sequence>
<accession>A0A2H0X2A2</accession>
<dbReference type="EMBL" id="PEYY01000001">
    <property type="protein sequence ID" value="PIS18298.1"/>
    <property type="molecule type" value="Genomic_DNA"/>
</dbReference>
<keyword evidence="1" id="KW-0812">Transmembrane</keyword>
<organism evidence="3 4">
    <name type="scientific">Candidatus Collierbacteria bacterium CG09_land_8_20_14_0_10_46_12</name>
    <dbReference type="NCBI Taxonomy" id="1974533"/>
    <lineage>
        <taxon>Bacteria</taxon>
        <taxon>Candidatus Collieribacteriota</taxon>
    </lineage>
</organism>
<dbReference type="SUPFAM" id="SSF49363">
    <property type="entry name" value="Purple acid phosphatase, N-terminal domain"/>
    <property type="match status" value="1"/>
</dbReference>